<evidence type="ECO:0000259" key="2">
    <source>
        <dbReference type="PROSITE" id="PS51186"/>
    </source>
</evidence>
<dbReference type="SUPFAM" id="SSF55729">
    <property type="entry name" value="Acyl-CoA N-acyltransferases (Nat)"/>
    <property type="match status" value="1"/>
</dbReference>
<dbReference type="PROSITE" id="PS51186">
    <property type="entry name" value="GNAT"/>
    <property type="match status" value="1"/>
</dbReference>
<dbReference type="RefSeq" id="WP_249043871.1">
    <property type="nucleotide sequence ID" value="NZ_JACHIB010000030.1"/>
</dbReference>
<name>A0A7W9TS19_CASDE</name>
<dbReference type="EMBL" id="JACHIB010000030">
    <property type="protein sequence ID" value="MBB6085511.1"/>
    <property type="molecule type" value="Genomic_DNA"/>
</dbReference>
<reference evidence="3 4" key="1">
    <citation type="submission" date="2020-08" db="EMBL/GenBank/DDBJ databases">
        <title>Genomic Encyclopedia of Type Strains, Phase IV (KMG-IV): sequencing the most valuable type-strain genomes for metagenomic binning, comparative biology and taxonomic classification.</title>
        <authorList>
            <person name="Goeker M."/>
        </authorList>
    </citation>
    <scope>NUCLEOTIDE SEQUENCE [LARGE SCALE GENOMIC DNA]</scope>
    <source>
        <strain evidence="3 4">DSM 12141</strain>
    </source>
</reference>
<evidence type="ECO:0000313" key="4">
    <source>
        <dbReference type="Proteomes" id="UP000541136"/>
    </source>
</evidence>
<gene>
    <name evidence="3" type="ORF">HNR28_003572</name>
</gene>
<protein>
    <submittedName>
        <fullName evidence="3">Ribosomal protein S18 acetylase RimI-like enzyme</fullName>
    </submittedName>
</protein>
<accession>A0A7W9TS19</accession>
<feature type="compositionally biased region" description="Low complexity" evidence="1">
    <location>
        <begin position="177"/>
        <end position="190"/>
    </location>
</feature>
<dbReference type="Pfam" id="PF12779">
    <property type="entry name" value="WXXGXW"/>
    <property type="match status" value="1"/>
</dbReference>
<dbReference type="GO" id="GO:0005840">
    <property type="term" value="C:ribosome"/>
    <property type="evidence" value="ECO:0007669"/>
    <property type="project" value="UniProtKB-KW"/>
</dbReference>
<comment type="caution">
    <text evidence="3">The sequence shown here is derived from an EMBL/GenBank/DDBJ whole genome shotgun (WGS) entry which is preliminary data.</text>
</comment>
<dbReference type="InterPro" id="IPR000182">
    <property type="entry name" value="GNAT_dom"/>
</dbReference>
<dbReference type="InterPro" id="IPR016181">
    <property type="entry name" value="Acyl_CoA_acyltransferase"/>
</dbReference>
<feature type="region of interest" description="Disordered" evidence="1">
    <location>
        <begin position="147"/>
        <end position="194"/>
    </location>
</feature>
<dbReference type="Pfam" id="PF00583">
    <property type="entry name" value="Acetyltransf_1"/>
    <property type="match status" value="1"/>
</dbReference>
<proteinExistence type="predicted"/>
<dbReference type="CDD" id="cd04301">
    <property type="entry name" value="NAT_SF"/>
    <property type="match status" value="1"/>
</dbReference>
<organism evidence="3 4">
    <name type="scientific">Castellaniella defragrans</name>
    <name type="common">Alcaligenes defragrans</name>
    <dbReference type="NCBI Taxonomy" id="75697"/>
    <lineage>
        <taxon>Bacteria</taxon>
        <taxon>Pseudomonadati</taxon>
        <taxon>Pseudomonadota</taxon>
        <taxon>Betaproteobacteria</taxon>
        <taxon>Burkholderiales</taxon>
        <taxon>Alcaligenaceae</taxon>
        <taxon>Castellaniella</taxon>
    </lineage>
</organism>
<dbReference type="Proteomes" id="UP000541136">
    <property type="component" value="Unassembled WGS sequence"/>
</dbReference>
<dbReference type="GO" id="GO:0016747">
    <property type="term" value="F:acyltransferase activity, transferring groups other than amino-acyl groups"/>
    <property type="evidence" value="ECO:0007669"/>
    <property type="project" value="InterPro"/>
</dbReference>
<feature type="domain" description="N-acetyltransferase" evidence="2">
    <location>
        <begin position="207"/>
        <end position="371"/>
    </location>
</feature>
<keyword evidence="3" id="KW-0689">Ribosomal protein</keyword>
<evidence type="ECO:0000256" key="1">
    <source>
        <dbReference type="SAM" id="MobiDB-lite"/>
    </source>
</evidence>
<dbReference type="Gene3D" id="3.40.630.30">
    <property type="match status" value="1"/>
</dbReference>
<dbReference type="InterPro" id="IPR024447">
    <property type="entry name" value="YXWGXW_rpt"/>
</dbReference>
<keyword evidence="3" id="KW-0687">Ribonucleoprotein</keyword>
<sequence length="371" mass="41542">MAITLAPPPLPDVVQPDAPSPGYIWTPGYWAGGPNGYYWIDGAWLVPPAVGLLWPPGWWGWSDGYYRWHEGYWGPQVGFYGGIDYGFGYFGVGYVGGHWRSRDFYYNRAVTNVNITHVRNAYVDKTVIHNAPPDWRRASYNAARAACRPGRRPSGAPTRASRIRSMRRDGMNRRGLAPRPAAAKTAAATDKAGRGGKIATADMMRAMLLRTLHPADLPGLDLIQTHCYAPSMLEPADVLAGRLRAVPDWIWGVQDDEGLCAYLFTYPTRLGHLSPLNGNFHPAPDGDTLYLHDLAIHPRARGRGLAQRLIRHAWTRGRKAGLRHSALISVQDSERFWAAHGYRTRTELDNRQRTCLAGYEQPARYMTRPLD</sequence>
<dbReference type="AlphaFoldDB" id="A0A7W9TS19"/>
<evidence type="ECO:0000313" key="3">
    <source>
        <dbReference type="EMBL" id="MBB6085511.1"/>
    </source>
</evidence>
<feature type="compositionally biased region" description="Low complexity" evidence="1">
    <location>
        <begin position="147"/>
        <end position="157"/>
    </location>
</feature>